<dbReference type="InterPro" id="IPR005625">
    <property type="entry name" value="PepSY-ass_TM"/>
</dbReference>
<keyword evidence="1" id="KW-0472">Membrane</keyword>
<dbReference type="RefSeq" id="WP_151990096.1">
    <property type="nucleotide sequence ID" value="NZ_LR701528.1"/>
</dbReference>
<feature type="transmembrane region" description="Helical" evidence="1">
    <location>
        <begin position="29"/>
        <end position="51"/>
    </location>
</feature>
<feature type="transmembrane region" description="Helical" evidence="1">
    <location>
        <begin position="266"/>
        <end position="286"/>
    </location>
</feature>
<dbReference type="Proteomes" id="UP000326857">
    <property type="component" value="Unassembled WGS sequence"/>
</dbReference>
<evidence type="ECO:0000256" key="1">
    <source>
        <dbReference type="SAM" id="Phobius"/>
    </source>
</evidence>
<name>A0A5E7YBN9_9SPHN</name>
<reference evidence="2 3" key="1">
    <citation type="submission" date="2019-09" db="EMBL/GenBank/DDBJ databases">
        <authorList>
            <person name="Dittami M. S."/>
        </authorList>
    </citation>
    <scope>NUCLEOTIDE SEQUENCE [LARGE SCALE GENOMIC DNA]</scope>
    <source>
        <strain evidence="2">SPHINGO391</strain>
    </source>
</reference>
<feature type="transmembrane region" description="Helical" evidence="1">
    <location>
        <begin position="461"/>
        <end position="482"/>
    </location>
</feature>
<evidence type="ECO:0000313" key="2">
    <source>
        <dbReference type="EMBL" id="VVT02929.1"/>
    </source>
</evidence>
<gene>
    <name evidence="2" type="ORF">SPHINGO391_350449</name>
</gene>
<dbReference type="EMBL" id="CABVLI010000029">
    <property type="protein sequence ID" value="VVT02929.1"/>
    <property type="molecule type" value="Genomic_DNA"/>
</dbReference>
<evidence type="ECO:0000313" key="3">
    <source>
        <dbReference type="Proteomes" id="UP000326857"/>
    </source>
</evidence>
<sequence>MSRSAPASSVRRPAIGHWLKRWLYIGHRWLGIGSCILFAMWFLSGLVMIYVPFPALTARERLAGLPTIDWTLVRTVPGESLRTAGVDMPPRVLLLEMRGALPVWRVTGDDGRDRSISALDSTVQTPPTEGQARAIAGRFGRDAVTGVQRIVRDQWTVSGAFDRHRPLWKVTLAGSDARVLYISGSTGAVVLDTVRTERFWNWLGSVPHWLYFTVVRQDNAVWRQVVMWVSGPCIVAGLTGFWIGILRTRFGRRRYRDGRMTPYRGWMLWHHWAGLIGGLFLLTWIFSGWLSVDPFRLFGGGGVSVQAEARYEGARWARPPDMARLARIARGAKQVELAWVRGRPLLEIRWPAGTRIVDARTLAPFTPVIAPAALVPGARIVTAERLTAPDAYWYALDGLPQLPVVRIRFDDTARTWVHIDPASGRVLGAIDARGRAYRWLFDLLHKWDLTILTLHRPVWDIALWALSILGLVTSVSGIWLGWRRLRRPKPVRSKRLNRAPVIMEGT</sequence>
<keyword evidence="1" id="KW-1133">Transmembrane helix</keyword>
<proteinExistence type="predicted"/>
<feature type="transmembrane region" description="Helical" evidence="1">
    <location>
        <begin position="225"/>
        <end position="245"/>
    </location>
</feature>
<accession>A0A5E7YBN9</accession>
<dbReference type="PANTHER" id="PTHR34219">
    <property type="entry name" value="IRON-REGULATED INNER MEMBRANE PROTEIN-RELATED"/>
    <property type="match status" value="1"/>
</dbReference>
<keyword evidence="1" id="KW-0812">Transmembrane</keyword>
<organism evidence="2 3">
    <name type="scientific">Sphingomonas aurantiaca</name>
    <dbReference type="NCBI Taxonomy" id="185949"/>
    <lineage>
        <taxon>Bacteria</taxon>
        <taxon>Pseudomonadati</taxon>
        <taxon>Pseudomonadota</taxon>
        <taxon>Alphaproteobacteria</taxon>
        <taxon>Sphingomonadales</taxon>
        <taxon>Sphingomonadaceae</taxon>
        <taxon>Sphingomonas</taxon>
    </lineage>
</organism>
<dbReference type="AlphaFoldDB" id="A0A5E7YBN9"/>
<protein>
    <submittedName>
        <fullName evidence="2">PepSY-associated tm helix domain protein</fullName>
    </submittedName>
</protein>
<dbReference type="Pfam" id="PF03929">
    <property type="entry name" value="PepSY_TM"/>
    <property type="match status" value="1"/>
</dbReference>
<dbReference type="PANTHER" id="PTHR34219:SF6">
    <property type="entry name" value="BLR3280 PROTEIN"/>
    <property type="match status" value="1"/>
</dbReference>